<protein>
    <submittedName>
        <fullName evidence="2">D-aminoacylase</fullName>
    </submittedName>
</protein>
<dbReference type="Pfam" id="PF07969">
    <property type="entry name" value="Amidohydro_3"/>
    <property type="match status" value="2"/>
</dbReference>
<dbReference type="Gene3D" id="3.30.1490.130">
    <property type="entry name" value="D-aminoacylase. Domain 3"/>
    <property type="match status" value="1"/>
</dbReference>
<dbReference type="InterPro" id="IPR032466">
    <property type="entry name" value="Metal_Hydrolase"/>
</dbReference>
<evidence type="ECO:0000259" key="1">
    <source>
        <dbReference type="Pfam" id="PF07969"/>
    </source>
</evidence>
<dbReference type="Gene3D" id="2.30.40.10">
    <property type="entry name" value="Urease, subunit C, domain 1"/>
    <property type="match status" value="1"/>
</dbReference>
<organism evidence="2 3">
    <name type="scientific">Hwanghaeella grinnelliae</name>
    <dbReference type="NCBI Taxonomy" id="2500179"/>
    <lineage>
        <taxon>Bacteria</taxon>
        <taxon>Pseudomonadati</taxon>
        <taxon>Pseudomonadota</taxon>
        <taxon>Alphaproteobacteria</taxon>
        <taxon>Rhodospirillales</taxon>
        <taxon>Rhodospirillaceae</taxon>
        <taxon>Hwanghaeella</taxon>
    </lineage>
</organism>
<keyword evidence="3" id="KW-1185">Reference proteome</keyword>
<comment type="caution">
    <text evidence="2">The sequence shown here is derived from an EMBL/GenBank/DDBJ whole genome shotgun (WGS) entry which is preliminary data.</text>
</comment>
<dbReference type="InterPro" id="IPR023100">
    <property type="entry name" value="D-aminoacylase_insert_dom_sf"/>
</dbReference>
<sequence length="491" mass="52243">MEKADIKIEGALVCDGTGAPLFKADVAILDDRIQAVGDLSAQPAGSVVSGEGLVLAPGFIDVHTHDDRAVLADPAHACKVSQGVTTVVTGNCGISLAPLKVSADKRPAPPLDLIAPTGAQLFDGFGDYLDALDDAPPALNVLPQIGHSTLRLAAMEDLQRGASDKELSAMLSLLEDSLAAGAAGFSTGLFYRPAEHAPTEEVIALVKAVGAAGGFHSTHMRDEGNFVIDSIDETARIGHDARTPVVISHHKCTGAENHGRSVESLARIDHYRFQQPMALDAYPYEAGSTVLDSARLEGARKILVSWSEARPDCAGRDLDELAAEFGMSRQDTAKMLSPAGGIFFQMDEEDVRRILAHPATMIGSDGLPHDARPHPRLWGTFPRVLGHYARDVGLFPLEEAVRKMTGLSAARFGLTDRGAVRPGAFADLVLFNADSIIDSATYENPMEPAEGIEMVMVNGRIVWRDGASTDARPGRAIRLKDIKPQTMPDAA</sequence>
<gene>
    <name evidence="2" type="ORF">EOI86_21480</name>
</gene>
<dbReference type="PANTHER" id="PTHR11647">
    <property type="entry name" value="HYDRANTOINASE/DIHYDROPYRIMIDINASE FAMILY MEMBER"/>
    <property type="match status" value="1"/>
</dbReference>
<dbReference type="Gene3D" id="3.20.20.140">
    <property type="entry name" value="Metal-dependent hydrolases"/>
    <property type="match status" value="1"/>
</dbReference>
<feature type="domain" description="Amidohydrolase 3" evidence="1">
    <location>
        <begin position="349"/>
        <end position="462"/>
    </location>
</feature>
<dbReference type="AlphaFoldDB" id="A0A3S2WP12"/>
<name>A0A3S2WP12_9PROT</name>
<dbReference type="InterPro" id="IPR050378">
    <property type="entry name" value="Metallo-dep_Hydrolases_sf"/>
</dbReference>
<dbReference type="SUPFAM" id="SSF51556">
    <property type="entry name" value="Metallo-dependent hydrolases"/>
    <property type="match status" value="1"/>
</dbReference>
<dbReference type="SUPFAM" id="SSF51338">
    <property type="entry name" value="Composite domain of metallo-dependent hydrolases"/>
    <property type="match status" value="1"/>
</dbReference>
<dbReference type="InterPro" id="IPR011059">
    <property type="entry name" value="Metal-dep_hydrolase_composite"/>
</dbReference>
<dbReference type="Proteomes" id="UP000287447">
    <property type="component" value="Unassembled WGS sequence"/>
</dbReference>
<dbReference type="OrthoDB" id="9766983at2"/>
<accession>A0A3S2WP12</accession>
<dbReference type="CDD" id="cd01297">
    <property type="entry name" value="D-aminoacylase"/>
    <property type="match status" value="1"/>
</dbReference>
<evidence type="ECO:0000313" key="2">
    <source>
        <dbReference type="EMBL" id="RVU33721.1"/>
    </source>
</evidence>
<evidence type="ECO:0000313" key="3">
    <source>
        <dbReference type="Proteomes" id="UP000287447"/>
    </source>
</evidence>
<dbReference type="EMBL" id="SADE01000004">
    <property type="protein sequence ID" value="RVU33721.1"/>
    <property type="molecule type" value="Genomic_DNA"/>
</dbReference>
<dbReference type="GO" id="GO:0016811">
    <property type="term" value="F:hydrolase activity, acting on carbon-nitrogen (but not peptide) bonds, in linear amides"/>
    <property type="evidence" value="ECO:0007669"/>
    <property type="project" value="InterPro"/>
</dbReference>
<dbReference type="RefSeq" id="WP_127767751.1">
    <property type="nucleotide sequence ID" value="NZ_SADE01000004.1"/>
</dbReference>
<proteinExistence type="predicted"/>
<feature type="domain" description="Amidohydrolase 3" evidence="1">
    <location>
        <begin position="50"/>
        <end position="230"/>
    </location>
</feature>
<dbReference type="InterPro" id="IPR013108">
    <property type="entry name" value="Amidohydro_3"/>
</dbReference>
<reference evidence="3" key="1">
    <citation type="submission" date="2019-01" db="EMBL/GenBank/DDBJ databases">
        <title>Gri0909 isolated from a small marine red alga.</title>
        <authorList>
            <person name="Kim J."/>
            <person name="Jeong S.E."/>
            <person name="Jeon C.O."/>
        </authorList>
    </citation>
    <scope>NUCLEOTIDE SEQUENCE [LARGE SCALE GENOMIC DNA]</scope>
    <source>
        <strain evidence="3">Gri0909</strain>
    </source>
</reference>
<dbReference type="PANTHER" id="PTHR11647:SF1">
    <property type="entry name" value="COLLAPSIN RESPONSE MEDIATOR PROTEIN"/>
    <property type="match status" value="1"/>
</dbReference>